<dbReference type="ExpressionAtlas" id="A0A131MB99">
    <property type="expression patterns" value="baseline and differential"/>
</dbReference>
<dbReference type="Bgee" id="WBGene00008185">
    <property type="expression patterns" value="Expressed in embryo and 2 other cell types or tissues"/>
</dbReference>
<organism evidence="8 9">
    <name type="scientific">Caenorhabditis elegans</name>
    <dbReference type="NCBI Taxonomy" id="6239"/>
    <lineage>
        <taxon>Eukaryota</taxon>
        <taxon>Metazoa</taxon>
        <taxon>Ecdysozoa</taxon>
        <taxon>Nematoda</taxon>
        <taxon>Chromadorea</taxon>
        <taxon>Rhabditida</taxon>
        <taxon>Rhabditina</taxon>
        <taxon>Rhabditomorpha</taxon>
        <taxon>Rhabditoidea</taxon>
        <taxon>Rhabditidae</taxon>
        <taxon>Peloderinae</taxon>
        <taxon>Caenorhabditis</taxon>
    </lineage>
</organism>
<evidence type="ECO:0000313" key="9">
    <source>
        <dbReference type="Proteomes" id="UP000001940"/>
    </source>
</evidence>
<evidence type="ECO:0000256" key="2">
    <source>
        <dbReference type="ARBA" id="ARBA00022692"/>
    </source>
</evidence>
<dbReference type="GeneID" id="183586"/>
<keyword evidence="6" id="KW-0868">Chloride</keyword>
<dbReference type="GO" id="GO:0005886">
    <property type="term" value="C:plasma membrane"/>
    <property type="evidence" value="ECO:0000318"/>
    <property type="project" value="GO_Central"/>
</dbReference>
<dbReference type="Proteomes" id="UP000001940">
    <property type="component" value="Chromosome I"/>
</dbReference>
<dbReference type="FunCoup" id="A0A131MB99">
    <property type="interactions" value="3"/>
</dbReference>
<dbReference type="eggNOG" id="KOG3547">
    <property type="taxonomic scope" value="Eukaryota"/>
</dbReference>
<comment type="subcellular location">
    <subcellularLocation>
        <location evidence="6">Cell membrane</location>
        <topology evidence="6">Multi-pass membrane protein</topology>
    </subcellularLocation>
    <subcellularLocation>
        <location evidence="1">Membrane</location>
        <topology evidence="1">Multi-pass membrane protein</topology>
    </subcellularLocation>
</comment>
<dbReference type="AGR" id="WB:WBGene00008185"/>
<dbReference type="OrthoDB" id="201595at2759"/>
<evidence type="ECO:0000256" key="1">
    <source>
        <dbReference type="ARBA" id="ARBA00004141"/>
    </source>
</evidence>
<dbReference type="KEGG" id="cel:CELE_C49A1.2"/>
<dbReference type="InterPro" id="IPR000615">
    <property type="entry name" value="Bestrophin"/>
</dbReference>
<sequence>MTITYYRAVSTESISNFLKIIRHWHGSLAKSVWQEFLFWLFPYYVVCAVYRCVLPIIGWDDQFKKFVEILSTHQDMYIPLEFMLGFFVTTVIDRWRKSFQNIPYIESCAFAVSAALPGHGALEVSAAGMDTKLTARRTIIRYLVLSQILLFREFSVKVKKRFVDLRSLVDSKFLTENELTELSEELKTKRYDSYILPINWAFSILRTEKLNSNPQFMNAWNVINDWQVKLTLLRNGDFIPIPLAYPQAVFLAVRFYFLVCLFTRQHLDLSDHHAIDYFFPLLTSFQFIFIVGWMKVAEILLNPMGEDDDDFELNYVIDKNFYIGMTIVDSKDIELTENDEIPDKIGEDCLPFYRKDCEEDAIKNRALVGSTKNTMPNQGVMDKVEENSIQVVDDNWRDYNENHSDTSSILEGSQEDFADDLAA</sequence>
<keyword evidence="2 6" id="KW-0812">Transmembrane</keyword>
<dbReference type="Pfam" id="PF01062">
    <property type="entry name" value="Bestrophin"/>
    <property type="match status" value="1"/>
</dbReference>
<dbReference type="AlphaFoldDB" id="A0A131MB99"/>
<dbReference type="STRING" id="6239.C49A1.2a.1"/>
<dbReference type="GO" id="GO:0034707">
    <property type="term" value="C:chloride channel complex"/>
    <property type="evidence" value="ECO:0007669"/>
    <property type="project" value="UniProtKB-KW"/>
</dbReference>
<dbReference type="GO" id="GO:1902476">
    <property type="term" value="P:chloride transmembrane transport"/>
    <property type="evidence" value="ECO:0000318"/>
    <property type="project" value="GO_Central"/>
</dbReference>
<dbReference type="WormBase" id="C49A1.2a">
    <property type="protein sequence ID" value="CE51394"/>
    <property type="gene ID" value="WBGene00008185"/>
    <property type="gene designation" value="best-10"/>
</dbReference>
<accession>A0A131MB99</accession>
<gene>
    <name evidence="8 10" type="primary">best-10</name>
    <name evidence="10" type="ORF">C49A1.2</name>
    <name evidence="8" type="ORF">CELE_C49A1.2</name>
</gene>
<keyword evidence="4 6" id="KW-0472">Membrane</keyword>
<protein>
    <recommendedName>
        <fullName evidence="6">Bestrophin homolog</fullName>
    </recommendedName>
</protein>
<keyword evidence="6" id="KW-0406">Ion transport</keyword>
<keyword evidence="3 6" id="KW-1133">Transmembrane helix</keyword>
<evidence type="ECO:0000313" key="10">
    <source>
        <dbReference type="WormBase" id="C49A1.2a"/>
    </source>
</evidence>
<feature type="transmembrane region" description="Helical" evidence="6">
    <location>
        <begin position="36"/>
        <end position="57"/>
    </location>
</feature>
<evidence type="ECO:0000256" key="3">
    <source>
        <dbReference type="ARBA" id="ARBA00022989"/>
    </source>
</evidence>
<dbReference type="CTD" id="183586"/>
<name>A0A131MB99_CAEEL</name>
<dbReference type="PANTHER" id="PTHR10736:SF58">
    <property type="entry name" value="BESTROPHIN HOMOLOG-RELATED"/>
    <property type="match status" value="1"/>
</dbReference>
<dbReference type="PaxDb" id="6239-C49A1.2"/>
<comment type="function">
    <text evidence="6">Forms chloride channels.</text>
</comment>
<keyword evidence="6" id="KW-1003">Cell membrane</keyword>
<keyword evidence="6" id="KW-0813">Transport</keyword>
<dbReference type="PANTHER" id="PTHR10736">
    <property type="entry name" value="BESTROPHIN"/>
    <property type="match status" value="1"/>
</dbReference>
<dbReference type="SMR" id="A0A131MB99"/>
<keyword evidence="6" id="KW-0407">Ion channel</keyword>
<evidence type="ECO:0000256" key="4">
    <source>
        <dbReference type="ARBA" id="ARBA00023136"/>
    </source>
</evidence>
<comment type="similarity">
    <text evidence="5 6">Belongs to the anion channel-forming bestrophin (TC 1.A.46) family. Calcium-sensitive chloride channel subfamily.</text>
</comment>
<dbReference type="RefSeq" id="NP_001309516.1">
    <property type="nucleotide sequence ID" value="NM_001322693.2"/>
</dbReference>
<feature type="region of interest" description="Disordered" evidence="7">
    <location>
        <begin position="400"/>
        <end position="423"/>
    </location>
</feature>
<comment type="caution">
    <text evidence="6">Lacks conserved residue(s) required for the propagation of feature annotation.</text>
</comment>
<evidence type="ECO:0000256" key="6">
    <source>
        <dbReference type="RuleBase" id="RU363126"/>
    </source>
</evidence>
<keyword evidence="6" id="KW-0869">Chloride channel</keyword>
<dbReference type="InParanoid" id="A0A131MB99"/>
<evidence type="ECO:0000256" key="7">
    <source>
        <dbReference type="SAM" id="MobiDB-lite"/>
    </source>
</evidence>
<feature type="compositionally biased region" description="Acidic residues" evidence="7">
    <location>
        <begin position="413"/>
        <end position="423"/>
    </location>
</feature>
<reference evidence="8 9" key="1">
    <citation type="journal article" date="1998" name="Science">
        <title>Genome sequence of the nematode C. elegans: a platform for investigating biology.</title>
        <authorList>
            <consortium name="The C. elegans sequencing consortium"/>
            <person name="Sulson J.E."/>
            <person name="Waterston R."/>
        </authorList>
    </citation>
    <scope>NUCLEOTIDE SEQUENCE [LARGE SCALE GENOMIC DNA]</scope>
    <source>
        <strain evidence="8 9">Bristol N2</strain>
    </source>
</reference>
<evidence type="ECO:0000313" key="8">
    <source>
        <dbReference type="EMBL" id="CZR14429.1"/>
    </source>
</evidence>
<dbReference type="GO" id="GO:0005254">
    <property type="term" value="F:chloride channel activity"/>
    <property type="evidence" value="ECO:0000318"/>
    <property type="project" value="GO_Central"/>
</dbReference>
<evidence type="ECO:0000256" key="5">
    <source>
        <dbReference type="ARBA" id="ARBA00034769"/>
    </source>
</evidence>
<dbReference type="EMBL" id="BX284601">
    <property type="protein sequence ID" value="CZR14429.1"/>
    <property type="molecule type" value="Genomic_DNA"/>
</dbReference>
<proteinExistence type="inferred from homology"/>
<dbReference type="InterPro" id="IPR021134">
    <property type="entry name" value="Bestrophin-like"/>
</dbReference>
<keyword evidence="9" id="KW-1185">Reference proteome</keyword>